<dbReference type="EMBL" id="BSPC01000005">
    <property type="protein sequence ID" value="GLS17694.1"/>
    <property type="molecule type" value="Genomic_DNA"/>
</dbReference>
<dbReference type="Pfam" id="PF17172">
    <property type="entry name" value="GST_N_4"/>
    <property type="match status" value="1"/>
</dbReference>
<protein>
    <submittedName>
        <fullName evidence="2">Glutathione S-transferase</fullName>
    </submittedName>
</protein>
<dbReference type="SFLD" id="SFLDG01180">
    <property type="entry name" value="SUF1"/>
    <property type="match status" value="1"/>
</dbReference>
<dbReference type="PANTHER" id="PTHR12289:SF41">
    <property type="entry name" value="FAILED AXON CONNECTIONS-RELATED"/>
    <property type="match status" value="1"/>
</dbReference>
<dbReference type="InterPro" id="IPR012336">
    <property type="entry name" value="Thioredoxin-like_fold"/>
</dbReference>
<dbReference type="CDD" id="cd03080">
    <property type="entry name" value="GST_N_Metaxin_like"/>
    <property type="match status" value="1"/>
</dbReference>
<dbReference type="SUPFAM" id="SSF52833">
    <property type="entry name" value="Thioredoxin-like"/>
    <property type="match status" value="1"/>
</dbReference>
<dbReference type="Proteomes" id="UP001156882">
    <property type="component" value="Unassembled WGS sequence"/>
</dbReference>
<comment type="caution">
    <text evidence="2">The sequence shown here is derived from an EMBL/GenBank/DDBJ whole genome shotgun (WGS) entry which is preliminary data.</text>
</comment>
<sequence length="236" mass="26308">MITLFTFGPAFGLPDMSPFVTKAHLLLKLAGLTYQANRKGFTRAPKGKLPYIEDGGEIVADSTFIRLHIERKYGIDFDRNLAPERGAAIWALEKMCENHLYWAAVRERWMRDENFEKIAALVFRRVPSLLRPVVKTLVRRKIRKDLHSQGVGRHSDQELAELVKRDVAASAALLGDAPWLGGDQPCGGDATLGAFVITGHAPEFRTEVGRLIGGHANLMAYKERMLAAYFADFVGT</sequence>
<evidence type="ECO:0000259" key="1">
    <source>
        <dbReference type="PROSITE" id="PS50404"/>
    </source>
</evidence>
<dbReference type="SUPFAM" id="SSF47616">
    <property type="entry name" value="GST C-terminal domain-like"/>
    <property type="match status" value="1"/>
</dbReference>
<dbReference type="InterPro" id="IPR040079">
    <property type="entry name" value="Glutathione_S-Trfase"/>
</dbReference>
<dbReference type="SFLD" id="SFLDS00019">
    <property type="entry name" value="Glutathione_Transferase_(cytos"/>
    <property type="match status" value="1"/>
</dbReference>
<dbReference type="InterPro" id="IPR036249">
    <property type="entry name" value="Thioredoxin-like_sf"/>
</dbReference>
<dbReference type="Pfam" id="PF17171">
    <property type="entry name" value="GST_C_6"/>
    <property type="match status" value="1"/>
</dbReference>
<dbReference type="PANTHER" id="PTHR12289">
    <property type="entry name" value="METAXIN RELATED"/>
    <property type="match status" value="1"/>
</dbReference>
<name>A0ABQ6CBX4_9HYPH</name>
<evidence type="ECO:0000313" key="2">
    <source>
        <dbReference type="EMBL" id="GLS17694.1"/>
    </source>
</evidence>
<dbReference type="InterPro" id="IPR026928">
    <property type="entry name" value="FAX/IsoI-like"/>
</dbReference>
<feature type="domain" description="GST N-terminal" evidence="1">
    <location>
        <begin position="7"/>
        <end position="77"/>
    </location>
</feature>
<dbReference type="SFLD" id="SFLDG01200">
    <property type="entry name" value="SUF1.1"/>
    <property type="match status" value="1"/>
</dbReference>
<dbReference type="CDD" id="cd03193">
    <property type="entry name" value="GST_C_Metaxin"/>
    <property type="match status" value="1"/>
</dbReference>
<reference evidence="3" key="1">
    <citation type="journal article" date="2019" name="Int. J. Syst. Evol. Microbiol.">
        <title>The Global Catalogue of Microorganisms (GCM) 10K type strain sequencing project: providing services to taxonomists for standard genome sequencing and annotation.</title>
        <authorList>
            <consortium name="The Broad Institute Genomics Platform"/>
            <consortium name="The Broad Institute Genome Sequencing Center for Infectious Disease"/>
            <person name="Wu L."/>
            <person name="Ma J."/>
        </authorList>
    </citation>
    <scope>NUCLEOTIDE SEQUENCE [LARGE SCALE GENOMIC DNA]</scope>
    <source>
        <strain evidence="3">NBRC 101365</strain>
    </source>
</reference>
<dbReference type="Gene3D" id="1.20.1050.10">
    <property type="match status" value="1"/>
</dbReference>
<dbReference type="InterPro" id="IPR036282">
    <property type="entry name" value="Glutathione-S-Trfase_C_sf"/>
</dbReference>
<dbReference type="InterPro" id="IPR050931">
    <property type="entry name" value="Mito_Protein_Transport_Metaxin"/>
</dbReference>
<evidence type="ECO:0000313" key="3">
    <source>
        <dbReference type="Proteomes" id="UP001156882"/>
    </source>
</evidence>
<dbReference type="Gene3D" id="3.40.30.10">
    <property type="entry name" value="Glutaredoxin"/>
    <property type="match status" value="1"/>
</dbReference>
<gene>
    <name evidence="2" type="ORF">GCM10007874_07090</name>
</gene>
<dbReference type="InterPro" id="IPR033468">
    <property type="entry name" value="Metaxin_GST"/>
</dbReference>
<keyword evidence="3" id="KW-1185">Reference proteome</keyword>
<dbReference type="RefSeq" id="WP_284310499.1">
    <property type="nucleotide sequence ID" value="NZ_BSPC01000005.1"/>
</dbReference>
<dbReference type="PROSITE" id="PS50404">
    <property type="entry name" value="GST_NTER"/>
    <property type="match status" value="1"/>
</dbReference>
<proteinExistence type="predicted"/>
<dbReference type="InterPro" id="IPR004045">
    <property type="entry name" value="Glutathione_S-Trfase_N"/>
</dbReference>
<accession>A0ABQ6CBX4</accession>
<organism evidence="2 3">
    <name type="scientific">Labrys miyagiensis</name>
    <dbReference type="NCBI Taxonomy" id="346912"/>
    <lineage>
        <taxon>Bacteria</taxon>
        <taxon>Pseudomonadati</taxon>
        <taxon>Pseudomonadota</taxon>
        <taxon>Alphaproteobacteria</taxon>
        <taxon>Hyphomicrobiales</taxon>
        <taxon>Xanthobacteraceae</taxon>
        <taxon>Labrys</taxon>
    </lineage>
</organism>